<dbReference type="eggNOG" id="COG0564">
    <property type="taxonomic scope" value="Bacteria"/>
</dbReference>
<evidence type="ECO:0000256" key="3">
    <source>
        <dbReference type="ARBA" id="ARBA00031870"/>
    </source>
</evidence>
<protein>
    <recommendedName>
        <fullName evidence="3">RNA pseudouridylate synthase</fullName>
    </recommendedName>
    <alternativeName>
        <fullName evidence="4">RNA-uridine isomerase</fullName>
    </alternativeName>
</protein>
<dbReference type="KEGG" id="csn:Cyast_2587"/>
<reference evidence="8" key="1">
    <citation type="journal article" date="2013" name="Proc. Natl. Acad. Sci. U.S.A.">
        <title>Improving the coverage of the cyanobacterial phylum using diversity-driven genome sequencing.</title>
        <authorList>
            <person name="Shih P.M."/>
            <person name="Wu D."/>
            <person name="Latifi A."/>
            <person name="Axen S.D."/>
            <person name="Fewer D.P."/>
            <person name="Talla E."/>
            <person name="Calteau A."/>
            <person name="Cai F."/>
            <person name="Tandeau de Marsac N."/>
            <person name="Rippka R."/>
            <person name="Herdman M."/>
            <person name="Sivonen K."/>
            <person name="Coursin T."/>
            <person name="Laurent T."/>
            <person name="Goodwin L."/>
            <person name="Nolan M."/>
            <person name="Davenport K.W."/>
            <person name="Han C.S."/>
            <person name="Rubin E.M."/>
            <person name="Eisen J.A."/>
            <person name="Woyke T."/>
            <person name="Gugger M."/>
            <person name="Kerfeld C.A."/>
        </authorList>
    </citation>
    <scope>NUCLEOTIDE SEQUENCE [LARGE SCALE GENOMIC DNA]</scope>
    <source>
        <strain evidence="8">ATCC 29140 / PCC 7202</strain>
    </source>
</reference>
<dbReference type="HOGENOM" id="CLU_037416_0_0_3"/>
<evidence type="ECO:0000256" key="5">
    <source>
        <dbReference type="SAM" id="Coils"/>
    </source>
</evidence>
<dbReference type="SUPFAM" id="SSF55120">
    <property type="entry name" value="Pseudouridine synthase"/>
    <property type="match status" value="1"/>
</dbReference>
<dbReference type="GO" id="GO:0009982">
    <property type="term" value="F:pseudouridine synthase activity"/>
    <property type="evidence" value="ECO:0007669"/>
    <property type="project" value="InterPro"/>
</dbReference>
<sequence>MINHFSDALENLVSAELLDTEDKVTYWYEGYCPKTNQLLRLPRTLLVEKIAYQLMDYLQEIGTFQGEGKMYGVLLCQDSGGELKIIKAFSGLWQGKDNLRGWVKQIPGRKKFALAEKITLKELERIKQEIISLETLIIREEYDHLRKKYNHDYQILRAVHQERKKIRDKKRKSDQETLGGILLQEKLEKLAQESRKDDWERRSFKKEWQNRLSPFEKQIECANQTIQALKKERKELSRQLQLQMQGAYSLTNFAGETLSLSELVNKSFIPTGTGDCCAPKLLHYAAVNHLKPIALAEFWWGSTSANGERISGNFYPACVERCQPIMGFLLSGLGDHKIKKNNYEIDIIYEDNCFLVINKPSGLLSVPGRGGDNFDSVESRLNVMRKKDDFVKAVHRLDQDTSGILVIAKNADIHRNLSSQFAHRRVKKVYEALLAGVVTIDEGEIDLPLWANPDNRPCQEVNYSLGKGALTRFRVMGCDNFETRVEFFPVTGRTHQLRVHSLMGLGFPIKGDRLYGFMGDNRYRLHLHAREISFDHPHGGERVSFTIPCPF</sequence>
<dbReference type="CDD" id="cd02869">
    <property type="entry name" value="PseudoU_synth_RluA_like"/>
    <property type="match status" value="1"/>
</dbReference>
<evidence type="ECO:0000256" key="1">
    <source>
        <dbReference type="ARBA" id="ARBA00000073"/>
    </source>
</evidence>
<dbReference type="InterPro" id="IPR050188">
    <property type="entry name" value="RluA_PseudoU_synthase"/>
</dbReference>
<dbReference type="Gene3D" id="3.30.2350.10">
    <property type="entry name" value="Pseudouridine synthase"/>
    <property type="match status" value="1"/>
</dbReference>
<dbReference type="Pfam" id="PF00849">
    <property type="entry name" value="PseudoU_synth_2"/>
    <property type="match status" value="1"/>
</dbReference>
<evidence type="ECO:0000313" key="8">
    <source>
        <dbReference type="Proteomes" id="UP000010483"/>
    </source>
</evidence>
<dbReference type="GO" id="GO:0003723">
    <property type="term" value="F:RNA binding"/>
    <property type="evidence" value="ECO:0007669"/>
    <property type="project" value="InterPro"/>
</dbReference>
<dbReference type="AlphaFoldDB" id="K9YQ53"/>
<keyword evidence="5" id="KW-0175">Coiled coil</keyword>
<evidence type="ECO:0000259" key="6">
    <source>
        <dbReference type="Pfam" id="PF00849"/>
    </source>
</evidence>
<feature type="domain" description="Pseudouridine synthase RsuA/RluA-like" evidence="6">
    <location>
        <begin position="354"/>
        <end position="500"/>
    </location>
</feature>
<dbReference type="GO" id="GO:0140098">
    <property type="term" value="F:catalytic activity, acting on RNA"/>
    <property type="evidence" value="ECO:0007669"/>
    <property type="project" value="UniProtKB-ARBA"/>
</dbReference>
<dbReference type="PATRIC" id="fig|292563.3.peg.2704"/>
<keyword evidence="8" id="KW-1185">Reference proteome</keyword>
<proteinExistence type="inferred from homology"/>
<dbReference type="InterPro" id="IPR020103">
    <property type="entry name" value="PsdUridine_synth_cat_dom_sf"/>
</dbReference>
<feature type="coiled-coil region" evidence="5">
    <location>
        <begin position="212"/>
        <end position="246"/>
    </location>
</feature>
<dbReference type="BioCyc" id="CSTA292563:G1353-2591-MONOMER"/>
<dbReference type="InterPro" id="IPR006145">
    <property type="entry name" value="PsdUridine_synth_RsuA/RluA"/>
</dbReference>
<evidence type="ECO:0000313" key="7">
    <source>
        <dbReference type="EMBL" id="AFZ48530.1"/>
    </source>
</evidence>
<comment type="similarity">
    <text evidence="2">Belongs to the pseudouridine synthase RluA family.</text>
</comment>
<dbReference type="PROSITE" id="PS01129">
    <property type="entry name" value="PSI_RLU"/>
    <property type="match status" value="1"/>
</dbReference>
<dbReference type="PANTHER" id="PTHR21600:SF87">
    <property type="entry name" value="RNA PSEUDOURIDYLATE SYNTHASE DOMAIN-CONTAINING PROTEIN 1"/>
    <property type="match status" value="1"/>
</dbReference>
<dbReference type="Proteomes" id="UP000010483">
    <property type="component" value="Chromosome"/>
</dbReference>
<gene>
    <name evidence="7" type="ordered locus">Cyast_2587</name>
</gene>
<organism evidence="7 8">
    <name type="scientific">Cyanobacterium stanieri (strain ATCC 29140 / PCC 7202)</name>
    <dbReference type="NCBI Taxonomy" id="292563"/>
    <lineage>
        <taxon>Bacteria</taxon>
        <taxon>Bacillati</taxon>
        <taxon>Cyanobacteriota</taxon>
        <taxon>Cyanophyceae</taxon>
        <taxon>Oscillatoriophycideae</taxon>
        <taxon>Chroococcales</taxon>
        <taxon>Geminocystaceae</taxon>
        <taxon>Cyanobacterium</taxon>
    </lineage>
</organism>
<comment type="catalytic activity">
    <reaction evidence="1">
        <text>a uridine in RNA = a pseudouridine in RNA</text>
        <dbReference type="Rhea" id="RHEA:48348"/>
        <dbReference type="Rhea" id="RHEA-COMP:12068"/>
        <dbReference type="Rhea" id="RHEA-COMP:12069"/>
        <dbReference type="ChEBI" id="CHEBI:65314"/>
        <dbReference type="ChEBI" id="CHEBI:65315"/>
    </reaction>
</comment>
<dbReference type="InterPro" id="IPR006224">
    <property type="entry name" value="PsdUridine_synth_RluA-like_CS"/>
</dbReference>
<dbReference type="EMBL" id="CP003940">
    <property type="protein sequence ID" value="AFZ48530.1"/>
    <property type="molecule type" value="Genomic_DNA"/>
</dbReference>
<evidence type="ECO:0000256" key="2">
    <source>
        <dbReference type="ARBA" id="ARBA00010876"/>
    </source>
</evidence>
<name>K9YQ53_CYASC</name>
<dbReference type="STRING" id="292563.Cyast_2587"/>
<accession>K9YQ53</accession>
<dbReference type="PANTHER" id="PTHR21600">
    <property type="entry name" value="MITOCHONDRIAL RNA PSEUDOURIDINE SYNTHASE"/>
    <property type="match status" value="1"/>
</dbReference>
<dbReference type="GO" id="GO:0000455">
    <property type="term" value="P:enzyme-directed rRNA pseudouridine synthesis"/>
    <property type="evidence" value="ECO:0007669"/>
    <property type="project" value="TreeGrafter"/>
</dbReference>
<evidence type="ECO:0000256" key="4">
    <source>
        <dbReference type="ARBA" id="ARBA00033164"/>
    </source>
</evidence>